<dbReference type="PANTHER" id="PTHR43340">
    <property type="entry name" value="HYPOXANTHINE-GUANINE PHOSPHORIBOSYLTRANSFERASE"/>
    <property type="match status" value="1"/>
</dbReference>
<dbReference type="InterPro" id="IPR050408">
    <property type="entry name" value="HGPRT"/>
</dbReference>
<keyword evidence="8 15" id="KW-0808">Transferase</keyword>
<evidence type="ECO:0000256" key="13">
    <source>
        <dbReference type="ARBA" id="ARBA00048811"/>
    </source>
</evidence>
<evidence type="ECO:0000256" key="1">
    <source>
        <dbReference type="ARBA" id="ARBA00001946"/>
    </source>
</evidence>
<evidence type="ECO:0000259" key="16">
    <source>
        <dbReference type="Pfam" id="PF00156"/>
    </source>
</evidence>
<dbReference type="GO" id="GO:0005829">
    <property type="term" value="C:cytosol"/>
    <property type="evidence" value="ECO:0007669"/>
    <property type="project" value="TreeGrafter"/>
</dbReference>
<dbReference type="EMBL" id="QDKG01000007">
    <property type="protein sequence ID" value="PVH24103.1"/>
    <property type="molecule type" value="Genomic_DNA"/>
</dbReference>
<sequence length="190" mass="21890">MNNHITIDDLDFELLIDNDQILKSTRLIGIDINVKYEDKMPVFIGVLNGCFMFMADLLKQITIPCEMSFVKLSSYHGTEQQDVKELLGLEMDLRGRHIIIVEDIVDTGNSLKHTMEALEKLEVQSIAVCTLLIKPSCVEYEFDNILYTGFEIEKEFVVGYGLDYNGMCRNLMHIYKQVPLNEEEDNREAE</sequence>
<evidence type="ECO:0000256" key="15">
    <source>
        <dbReference type="RuleBase" id="RU364099"/>
    </source>
</evidence>
<dbReference type="GO" id="GO:0004422">
    <property type="term" value="F:hypoxanthine phosphoribosyltransferase activity"/>
    <property type="evidence" value="ECO:0007669"/>
    <property type="project" value="InterPro"/>
</dbReference>
<accession>A0A2T8HFB9</accession>
<gene>
    <name evidence="17" type="primary">hpt</name>
    <name evidence="17" type="ORF">DC487_15300</name>
</gene>
<evidence type="ECO:0000256" key="3">
    <source>
        <dbReference type="ARBA" id="ARBA00004669"/>
    </source>
</evidence>
<evidence type="ECO:0000313" key="18">
    <source>
        <dbReference type="Proteomes" id="UP000245627"/>
    </source>
</evidence>
<keyword evidence="12 15" id="KW-0460">Magnesium</keyword>
<keyword evidence="10 15" id="KW-0660">Purine salvage</keyword>
<evidence type="ECO:0000256" key="6">
    <source>
        <dbReference type="ARBA" id="ARBA00022490"/>
    </source>
</evidence>
<dbReference type="Gene3D" id="3.40.50.2020">
    <property type="match status" value="1"/>
</dbReference>
<dbReference type="GO" id="GO:0006178">
    <property type="term" value="P:guanine salvage"/>
    <property type="evidence" value="ECO:0007669"/>
    <property type="project" value="TreeGrafter"/>
</dbReference>
<dbReference type="InterPro" id="IPR005904">
    <property type="entry name" value="Hxn_phspho_trans"/>
</dbReference>
<comment type="pathway">
    <text evidence="3 15">Purine metabolism; IMP biosynthesis via salvage pathway; IMP from hypoxanthine: step 1/1.</text>
</comment>
<keyword evidence="11 15" id="KW-0547">Nucleotide-binding</keyword>
<dbReference type="NCBIfam" id="TIGR01203">
    <property type="entry name" value="HGPRTase"/>
    <property type="match status" value="1"/>
</dbReference>
<evidence type="ECO:0000256" key="5">
    <source>
        <dbReference type="ARBA" id="ARBA00011895"/>
    </source>
</evidence>
<dbReference type="Proteomes" id="UP000245627">
    <property type="component" value="Unassembled WGS sequence"/>
</dbReference>
<dbReference type="GO" id="GO:0052657">
    <property type="term" value="F:guanine phosphoribosyltransferase activity"/>
    <property type="evidence" value="ECO:0007669"/>
    <property type="project" value="RHEA"/>
</dbReference>
<name>A0A2T8HFB9_9SPHI</name>
<dbReference type="GO" id="GO:0006166">
    <property type="term" value="P:purine ribonucleoside salvage"/>
    <property type="evidence" value="ECO:0007669"/>
    <property type="project" value="UniProtKB-KW"/>
</dbReference>
<proteinExistence type="inferred from homology"/>
<comment type="caution">
    <text evidence="17">The sequence shown here is derived from an EMBL/GenBank/DDBJ whole genome shotgun (WGS) entry which is preliminary data.</text>
</comment>
<keyword evidence="7 15" id="KW-0328">Glycosyltransferase</keyword>
<keyword evidence="9 15" id="KW-0479">Metal-binding</keyword>
<comment type="catalytic activity">
    <reaction evidence="13">
        <text>GMP + diphosphate = guanine + 5-phospho-alpha-D-ribose 1-diphosphate</text>
        <dbReference type="Rhea" id="RHEA:25424"/>
        <dbReference type="ChEBI" id="CHEBI:16235"/>
        <dbReference type="ChEBI" id="CHEBI:33019"/>
        <dbReference type="ChEBI" id="CHEBI:58017"/>
        <dbReference type="ChEBI" id="CHEBI:58115"/>
        <dbReference type="EC" id="2.4.2.8"/>
    </reaction>
    <physiologicalReaction direction="right-to-left" evidence="13">
        <dbReference type="Rhea" id="RHEA:25426"/>
    </physiologicalReaction>
</comment>
<evidence type="ECO:0000256" key="10">
    <source>
        <dbReference type="ARBA" id="ARBA00022726"/>
    </source>
</evidence>
<dbReference type="Pfam" id="PF00156">
    <property type="entry name" value="Pribosyltran"/>
    <property type="match status" value="1"/>
</dbReference>
<comment type="catalytic activity">
    <reaction evidence="14">
        <text>IMP + diphosphate = hypoxanthine + 5-phospho-alpha-D-ribose 1-diphosphate</text>
        <dbReference type="Rhea" id="RHEA:17973"/>
        <dbReference type="ChEBI" id="CHEBI:17368"/>
        <dbReference type="ChEBI" id="CHEBI:33019"/>
        <dbReference type="ChEBI" id="CHEBI:58017"/>
        <dbReference type="ChEBI" id="CHEBI:58053"/>
        <dbReference type="EC" id="2.4.2.8"/>
    </reaction>
    <physiologicalReaction direction="right-to-left" evidence="14">
        <dbReference type="Rhea" id="RHEA:17975"/>
    </physiologicalReaction>
</comment>
<dbReference type="CDD" id="cd06223">
    <property type="entry name" value="PRTases_typeI"/>
    <property type="match status" value="1"/>
</dbReference>
<dbReference type="EC" id="2.4.2.8" evidence="5 15"/>
<evidence type="ECO:0000256" key="14">
    <source>
        <dbReference type="ARBA" id="ARBA00049402"/>
    </source>
</evidence>
<comment type="similarity">
    <text evidence="4 15">Belongs to the purine/pyrimidine phosphoribosyltransferase family.</text>
</comment>
<evidence type="ECO:0000256" key="9">
    <source>
        <dbReference type="ARBA" id="ARBA00022723"/>
    </source>
</evidence>
<dbReference type="GO" id="GO:0032264">
    <property type="term" value="P:IMP salvage"/>
    <property type="evidence" value="ECO:0007669"/>
    <property type="project" value="UniProtKB-UniPathway"/>
</dbReference>
<dbReference type="RefSeq" id="WP_116776851.1">
    <property type="nucleotide sequence ID" value="NZ_QDKG01000007.1"/>
</dbReference>
<dbReference type="AlphaFoldDB" id="A0A2T8HFB9"/>
<reference evidence="17 18" key="1">
    <citation type="submission" date="2018-04" db="EMBL/GenBank/DDBJ databases">
        <title>Sphingobacterium cortibacter sp. nov.</title>
        <authorList>
            <person name="Li Y."/>
        </authorList>
    </citation>
    <scope>NUCLEOTIDE SEQUENCE [LARGE SCALE GENOMIC DNA]</scope>
    <source>
        <strain evidence="17 18">2c-3</strain>
    </source>
</reference>
<dbReference type="SUPFAM" id="SSF53271">
    <property type="entry name" value="PRTase-like"/>
    <property type="match status" value="1"/>
</dbReference>
<evidence type="ECO:0000313" key="17">
    <source>
        <dbReference type="EMBL" id="PVH24103.1"/>
    </source>
</evidence>
<keyword evidence="6 15" id="KW-0963">Cytoplasm</keyword>
<comment type="cofactor">
    <cofactor evidence="1 15">
        <name>Mg(2+)</name>
        <dbReference type="ChEBI" id="CHEBI:18420"/>
    </cofactor>
</comment>
<dbReference type="OrthoDB" id="9802824at2"/>
<dbReference type="GO" id="GO:0046100">
    <property type="term" value="P:hypoxanthine metabolic process"/>
    <property type="evidence" value="ECO:0007669"/>
    <property type="project" value="TreeGrafter"/>
</dbReference>
<dbReference type="UniPathway" id="UPA00591">
    <property type="reaction ID" value="UER00648"/>
</dbReference>
<evidence type="ECO:0000256" key="12">
    <source>
        <dbReference type="ARBA" id="ARBA00022842"/>
    </source>
</evidence>
<evidence type="ECO:0000256" key="11">
    <source>
        <dbReference type="ARBA" id="ARBA00022741"/>
    </source>
</evidence>
<evidence type="ECO:0000256" key="4">
    <source>
        <dbReference type="ARBA" id="ARBA00008391"/>
    </source>
</evidence>
<evidence type="ECO:0000256" key="2">
    <source>
        <dbReference type="ARBA" id="ARBA00004496"/>
    </source>
</evidence>
<comment type="subcellular location">
    <subcellularLocation>
        <location evidence="2 15">Cytoplasm</location>
    </subcellularLocation>
</comment>
<evidence type="ECO:0000256" key="7">
    <source>
        <dbReference type="ARBA" id="ARBA00022676"/>
    </source>
</evidence>
<evidence type="ECO:0000256" key="8">
    <source>
        <dbReference type="ARBA" id="ARBA00022679"/>
    </source>
</evidence>
<dbReference type="InterPro" id="IPR029057">
    <property type="entry name" value="PRTase-like"/>
</dbReference>
<keyword evidence="18" id="KW-1185">Reference proteome</keyword>
<feature type="domain" description="Phosphoribosyltransferase" evidence="16">
    <location>
        <begin position="26"/>
        <end position="164"/>
    </location>
</feature>
<dbReference type="InterPro" id="IPR000836">
    <property type="entry name" value="PRTase_dom"/>
</dbReference>
<organism evidence="17 18">
    <name type="scientific">Sphingobacterium corticibacter</name>
    <dbReference type="NCBI Taxonomy" id="2171749"/>
    <lineage>
        <taxon>Bacteria</taxon>
        <taxon>Pseudomonadati</taxon>
        <taxon>Bacteroidota</taxon>
        <taxon>Sphingobacteriia</taxon>
        <taxon>Sphingobacteriales</taxon>
        <taxon>Sphingobacteriaceae</taxon>
        <taxon>Sphingobacterium</taxon>
    </lineage>
</organism>
<dbReference type="GO" id="GO:0000287">
    <property type="term" value="F:magnesium ion binding"/>
    <property type="evidence" value="ECO:0007669"/>
    <property type="project" value="TreeGrafter"/>
</dbReference>
<dbReference type="GO" id="GO:0032263">
    <property type="term" value="P:GMP salvage"/>
    <property type="evidence" value="ECO:0007669"/>
    <property type="project" value="TreeGrafter"/>
</dbReference>
<dbReference type="GO" id="GO:0000166">
    <property type="term" value="F:nucleotide binding"/>
    <property type="evidence" value="ECO:0007669"/>
    <property type="project" value="UniProtKB-KW"/>
</dbReference>
<protein>
    <recommendedName>
        <fullName evidence="5 15">Hypoxanthine phosphoribosyltransferase</fullName>
        <ecNumber evidence="5 15">2.4.2.8</ecNumber>
    </recommendedName>
</protein>
<dbReference type="PANTHER" id="PTHR43340:SF1">
    <property type="entry name" value="HYPOXANTHINE PHOSPHORIBOSYLTRANSFERASE"/>
    <property type="match status" value="1"/>
</dbReference>